<protein>
    <submittedName>
        <fullName evidence="1">DUF45 domain-containing protein</fullName>
    </submittedName>
</protein>
<accession>A0ABR8LT03</accession>
<gene>
    <name evidence="1" type="ORF">HHX48_16055</name>
</gene>
<keyword evidence="2" id="KW-1185">Reference proteome</keyword>
<evidence type="ECO:0000313" key="2">
    <source>
        <dbReference type="Proteomes" id="UP000624419"/>
    </source>
</evidence>
<sequence length="183" mass="20661">MKITEEIIQAELSRCLAKARKAFLEAHWAHPFSKLTVEMLATKYGEASRDGTIKISSAFLNTPALAQLTITLLHEIAHLIVGLKQGHNKQFRHALGMLLESESLPSEALKQSIKNNTPYKYRLLAYTSAGEVLDLGGAYRRTKRYLQYKGNHSFKGARIMKYEYIAFSCSVPEDLIRDESLSK</sequence>
<reference evidence="1 2" key="1">
    <citation type="submission" date="2020-04" db="EMBL/GenBank/DDBJ databases">
        <title>Salinimonas sp. HHU 13199.</title>
        <authorList>
            <person name="Cui X."/>
            <person name="Zhang D."/>
        </authorList>
    </citation>
    <scope>NUCLEOTIDE SEQUENCE [LARGE SCALE GENOMIC DNA]</scope>
    <source>
        <strain evidence="1 2">HHU 13199</strain>
    </source>
</reference>
<dbReference type="EMBL" id="JABBXD010000011">
    <property type="protein sequence ID" value="MBD3587254.1"/>
    <property type="molecule type" value="Genomic_DNA"/>
</dbReference>
<evidence type="ECO:0000313" key="1">
    <source>
        <dbReference type="EMBL" id="MBD3587254.1"/>
    </source>
</evidence>
<name>A0ABR8LT03_9ALTE</name>
<comment type="caution">
    <text evidence="1">The sequence shown here is derived from an EMBL/GenBank/DDBJ whole genome shotgun (WGS) entry which is preliminary data.</text>
</comment>
<organism evidence="1 2">
    <name type="scientific">Salinimonas profundi</name>
    <dbReference type="NCBI Taxonomy" id="2729140"/>
    <lineage>
        <taxon>Bacteria</taxon>
        <taxon>Pseudomonadati</taxon>
        <taxon>Pseudomonadota</taxon>
        <taxon>Gammaproteobacteria</taxon>
        <taxon>Alteromonadales</taxon>
        <taxon>Alteromonadaceae</taxon>
        <taxon>Alteromonas/Salinimonas group</taxon>
        <taxon>Salinimonas</taxon>
    </lineage>
</organism>
<proteinExistence type="predicted"/>
<dbReference type="Proteomes" id="UP000624419">
    <property type="component" value="Unassembled WGS sequence"/>
</dbReference>
<dbReference type="RefSeq" id="WP_191026353.1">
    <property type="nucleotide sequence ID" value="NZ_JABBXD010000011.1"/>
</dbReference>